<dbReference type="OrthoDB" id="7602116at2759"/>
<accession>A0A4Y2RLZ4</accession>
<gene>
    <name evidence="1" type="ORF">AVEN_209578_1</name>
</gene>
<dbReference type="Proteomes" id="UP000499080">
    <property type="component" value="Unassembled WGS sequence"/>
</dbReference>
<dbReference type="EMBL" id="BGPR01017620">
    <property type="protein sequence ID" value="GBN76713.1"/>
    <property type="molecule type" value="Genomic_DNA"/>
</dbReference>
<protein>
    <submittedName>
        <fullName evidence="1">Uncharacterized protein</fullName>
    </submittedName>
</protein>
<sequence length="115" mass="13878">MLDIVEHYRFACSYFLDDYIQILWDQLPEESKRYFYNGERPPRDTKPPLDFCWPYILNGEGTKLDNRFQTPFEYYGPTTFIQYLSEYSVSKAIEQQLNTFLERSLAMKEKLGYLQ</sequence>
<name>A0A4Y2RLZ4_ARAVE</name>
<dbReference type="AlphaFoldDB" id="A0A4Y2RLZ4"/>
<comment type="caution">
    <text evidence="1">The sequence shown here is derived from an EMBL/GenBank/DDBJ whole genome shotgun (WGS) entry which is preliminary data.</text>
</comment>
<proteinExistence type="predicted"/>
<reference evidence="1 2" key="1">
    <citation type="journal article" date="2019" name="Sci. Rep.">
        <title>Orb-weaving spider Araneus ventricosus genome elucidates the spidroin gene catalogue.</title>
        <authorList>
            <person name="Kono N."/>
            <person name="Nakamura H."/>
            <person name="Ohtoshi R."/>
            <person name="Moran D.A.P."/>
            <person name="Shinohara A."/>
            <person name="Yoshida Y."/>
            <person name="Fujiwara M."/>
            <person name="Mori M."/>
            <person name="Tomita M."/>
            <person name="Arakawa K."/>
        </authorList>
    </citation>
    <scope>NUCLEOTIDE SEQUENCE [LARGE SCALE GENOMIC DNA]</scope>
</reference>
<organism evidence="1 2">
    <name type="scientific">Araneus ventricosus</name>
    <name type="common">Orbweaver spider</name>
    <name type="synonym">Epeira ventricosa</name>
    <dbReference type="NCBI Taxonomy" id="182803"/>
    <lineage>
        <taxon>Eukaryota</taxon>
        <taxon>Metazoa</taxon>
        <taxon>Ecdysozoa</taxon>
        <taxon>Arthropoda</taxon>
        <taxon>Chelicerata</taxon>
        <taxon>Arachnida</taxon>
        <taxon>Araneae</taxon>
        <taxon>Araneomorphae</taxon>
        <taxon>Entelegynae</taxon>
        <taxon>Araneoidea</taxon>
        <taxon>Araneidae</taxon>
        <taxon>Araneus</taxon>
    </lineage>
</organism>
<evidence type="ECO:0000313" key="2">
    <source>
        <dbReference type="Proteomes" id="UP000499080"/>
    </source>
</evidence>
<evidence type="ECO:0000313" key="1">
    <source>
        <dbReference type="EMBL" id="GBN76713.1"/>
    </source>
</evidence>
<keyword evidence="2" id="KW-1185">Reference proteome</keyword>